<accession>A0A0K9PIW0</accession>
<dbReference type="GO" id="GO:0003697">
    <property type="term" value="F:single-stranded DNA binding"/>
    <property type="evidence" value="ECO:0000318"/>
    <property type="project" value="GO_Central"/>
</dbReference>
<name>A0A0K9PIW0_ZOSMR</name>
<reference evidence="3" key="1">
    <citation type="journal article" date="2016" name="Nature">
        <title>The genome of the seagrass Zostera marina reveals angiosperm adaptation to the sea.</title>
        <authorList>
            <person name="Olsen J.L."/>
            <person name="Rouze P."/>
            <person name="Verhelst B."/>
            <person name="Lin Y.-C."/>
            <person name="Bayer T."/>
            <person name="Collen J."/>
            <person name="Dattolo E."/>
            <person name="De Paoli E."/>
            <person name="Dittami S."/>
            <person name="Maumus F."/>
            <person name="Michel G."/>
            <person name="Kersting A."/>
            <person name="Lauritano C."/>
            <person name="Lohaus R."/>
            <person name="Toepel M."/>
            <person name="Tonon T."/>
            <person name="Vanneste K."/>
            <person name="Amirebrahimi M."/>
            <person name="Brakel J."/>
            <person name="Bostroem C."/>
            <person name="Chovatia M."/>
            <person name="Grimwood J."/>
            <person name="Jenkins J.W."/>
            <person name="Jueterbock A."/>
            <person name="Mraz A."/>
            <person name="Stam W.T."/>
            <person name="Tice H."/>
            <person name="Bornberg-Bauer E."/>
            <person name="Green P.J."/>
            <person name="Pearson G.A."/>
            <person name="Procaccini G."/>
            <person name="Duarte C.M."/>
            <person name="Schmutz J."/>
            <person name="Reusch T.B.H."/>
            <person name="Van de Peer Y."/>
        </authorList>
    </citation>
    <scope>NUCLEOTIDE SEQUENCE [LARGE SCALE GENOMIC DNA]</scope>
    <source>
        <strain evidence="3">cv. Finnish</strain>
    </source>
</reference>
<dbReference type="InterPro" id="IPR006171">
    <property type="entry name" value="TOPRIM_dom"/>
</dbReference>
<dbReference type="InterPro" id="IPR027032">
    <property type="entry name" value="Twinkle-like"/>
</dbReference>
<dbReference type="EMBL" id="LFYR01000809">
    <property type="protein sequence ID" value="KMZ68891.1"/>
    <property type="molecule type" value="Genomic_DNA"/>
</dbReference>
<evidence type="ECO:0000259" key="1">
    <source>
        <dbReference type="PROSITE" id="PS51199"/>
    </source>
</evidence>
<dbReference type="CDD" id="cd00188">
    <property type="entry name" value="TOPRIM"/>
    <property type="match status" value="1"/>
</dbReference>
<dbReference type="OMA" id="KRFWQER"/>
<dbReference type="GO" id="GO:0006260">
    <property type="term" value="P:DNA replication"/>
    <property type="evidence" value="ECO:0007669"/>
    <property type="project" value="InterPro"/>
</dbReference>
<feature type="domain" description="SF4 helicase" evidence="1">
    <location>
        <begin position="418"/>
        <end position="685"/>
    </location>
</feature>
<proteinExistence type="predicted"/>
<dbReference type="GO" id="GO:0003678">
    <property type="term" value="F:DNA helicase activity"/>
    <property type="evidence" value="ECO:0000318"/>
    <property type="project" value="GO_Central"/>
</dbReference>
<dbReference type="GO" id="GO:0005524">
    <property type="term" value="F:ATP binding"/>
    <property type="evidence" value="ECO:0007669"/>
    <property type="project" value="InterPro"/>
</dbReference>
<dbReference type="PROSITE" id="PS51199">
    <property type="entry name" value="SF4_HELICASE"/>
    <property type="match status" value="1"/>
</dbReference>
<dbReference type="GO" id="GO:0043139">
    <property type="term" value="F:5'-3' DNA helicase activity"/>
    <property type="evidence" value="ECO:0007669"/>
    <property type="project" value="InterPro"/>
</dbReference>
<dbReference type="SMART" id="SM00493">
    <property type="entry name" value="TOPRIM"/>
    <property type="match status" value="1"/>
</dbReference>
<evidence type="ECO:0000313" key="2">
    <source>
        <dbReference type="EMBL" id="KMZ68891.1"/>
    </source>
</evidence>
<dbReference type="PANTHER" id="PTHR12873">
    <property type="entry name" value="T7-LIKE MITOCHONDRIAL DNA HELICASE"/>
    <property type="match status" value="1"/>
</dbReference>
<dbReference type="Proteomes" id="UP000036987">
    <property type="component" value="Unassembled WGS sequence"/>
</dbReference>
<dbReference type="InterPro" id="IPR027417">
    <property type="entry name" value="P-loop_NTPase"/>
</dbReference>
<dbReference type="PANTHER" id="PTHR12873:SF0">
    <property type="entry name" value="TWINKLE MTDNA HELICASE"/>
    <property type="match status" value="1"/>
</dbReference>
<dbReference type="SUPFAM" id="SSF56731">
    <property type="entry name" value="DNA primase core"/>
    <property type="match status" value="1"/>
</dbReference>
<dbReference type="Pfam" id="PF03796">
    <property type="entry name" value="DnaB_C"/>
    <property type="match status" value="1"/>
</dbReference>
<dbReference type="AlphaFoldDB" id="A0A0K9PIW0"/>
<dbReference type="OrthoDB" id="1898560at2759"/>
<evidence type="ECO:0000313" key="3">
    <source>
        <dbReference type="Proteomes" id="UP000036987"/>
    </source>
</evidence>
<comment type="caution">
    <text evidence="2">The sequence shown here is derived from an EMBL/GenBank/DDBJ whole genome shotgun (WGS) entry which is preliminary data.</text>
</comment>
<sequence length="685" mass="78693">MSMTFPILPHRFLIGATYSIPALSHRLYRLQRTLTSVSNRSTLHLRASPKSYCVSLRSVTSVPVSRTAETTGSIQMKEVDVVKERLVQLRENLENNGIHFNWTPGEQYSNLICPKCFGGDSGDRSFSLRIHKNGTHALFSCFRRKCGWSGVLKAESKLHSTSSRPTSKEATKKAVNSKTYNMITKETLKLEPLCKEILDYLLMRGISPETLQRNGVMQRKVNNKVVIAFTYRRDGILVNCNYRDINKKSWQENDAEKILYGIDDIKNATDIIIVESEMDKLSVEEAGYHNCVCVPNGAHLKVSKNMLDKEKDTNYEYLWKDNECFSKASRIILASDSDSSGNALAEEIARRLGKERCWRVKWPQFNEEKICKDANEVLMYLGPDALKKAIDDAEFYPIQGLFHFSDYFHEIDAYYRQHYGYELGVSTGWKSVDEFYKIVPGELTVITGVPNSGKSEWIDSLMCNINRDRGWKFALCSMENKVQEHARKLLEKHIRKPFFQASYGASVERMSISEYERGKQWLDDTFHLIRFENECLPSVDWVLRLAKTAVLRYGIHGLVIDPYNELDHQRKGKETETEYVSQILSKIKRFAQHHACHVWFVAHPKQLQNWSGHAPNMYDISGSAHFINKCDNGIVIHRNRDKELGPIDRVQVCVRKVRNKVIGGIGDAYLSYNRVTGEYSDLSQD</sequence>
<protein>
    <recommendedName>
        <fullName evidence="1">SF4 helicase domain-containing protein</fullName>
    </recommendedName>
</protein>
<dbReference type="Pfam" id="PF13662">
    <property type="entry name" value="Toprim_4"/>
    <property type="match status" value="1"/>
</dbReference>
<dbReference type="Gene3D" id="3.40.50.300">
    <property type="entry name" value="P-loop containing nucleotide triphosphate hydrolases"/>
    <property type="match status" value="1"/>
</dbReference>
<organism evidence="2 3">
    <name type="scientific">Zostera marina</name>
    <name type="common">Eelgrass</name>
    <dbReference type="NCBI Taxonomy" id="29655"/>
    <lineage>
        <taxon>Eukaryota</taxon>
        <taxon>Viridiplantae</taxon>
        <taxon>Streptophyta</taxon>
        <taxon>Embryophyta</taxon>
        <taxon>Tracheophyta</taxon>
        <taxon>Spermatophyta</taxon>
        <taxon>Magnoliopsida</taxon>
        <taxon>Liliopsida</taxon>
        <taxon>Zosteraceae</taxon>
        <taxon>Zostera</taxon>
    </lineage>
</organism>
<keyword evidence="3" id="KW-1185">Reference proteome</keyword>
<dbReference type="Gene3D" id="3.40.1360.10">
    <property type="match status" value="1"/>
</dbReference>
<gene>
    <name evidence="2" type="ORF">ZOSMA_228G00230</name>
</gene>
<dbReference type="InterPro" id="IPR007694">
    <property type="entry name" value="DNA_helicase_DnaB-like_C"/>
</dbReference>
<dbReference type="SUPFAM" id="SSF52540">
    <property type="entry name" value="P-loop containing nucleoside triphosphate hydrolases"/>
    <property type="match status" value="1"/>
</dbReference>